<name>A0A087CGH1_9BIFI</name>
<dbReference type="RefSeq" id="WP_033498402.1">
    <property type="nucleotide sequence ID" value="NZ_JGZI01000009.1"/>
</dbReference>
<dbReference type="EMBL" id="JGZI01000009">
    <property type="protein sequence ID" value="KFI82371.1"/>
    <property type="molecule type" value="Genomic_DNA"/>
</dbReference>
<evidence type="ECO:0000313" key="1">
    <source>
        <dbReference type="EMBL" id="KFI82371.1"/>
    </source>
</evidence>
<dbReference type="AlphaFoldDB" id="A0A087CGH1"/>
<proteinExistence type="predicted"/>
<gene>
    <name evidence="1" type="ORF">BPSY_1222</name>
</gene>
<accession>A0A087CGH1</accession>
<protein>
    <submittedName>
        <fullName evidence="1">Uncharacterized protein</fullName>
    </submittedName>
</protein>
<sequence length="133" mass="14960">MTDLFVTSCAHCGTTFTARRSDARYCSPRCRVAALRERRQPAQRRRQPLPEQFTHQTIALDRHAALLEKDAATLLRLIQDDRLTANRSNISATNGSDIQRAIHTLTTQADTLRTVNNALNPPQPSPDTTRQQP</sequence>
<dbReference type="GeneID" id="98300429"/>
<dbReference type="Proteomes" id="UP000029050">
    <property type="component" value="Unassembled WGS sequence"/>
</dbReference>
<dbReference type="OrthoDB" id="27194at2"/>
<evidence type="ECO:0000313" key="2">
    <source>
        <dbReference type="Proteomes" id="UP000029050"/>
    </source>
</evidence>
<reference evidence="1 2" key="1">
    <citation type="submission" date="2014-03" db="EMBL/GenBank/DDBJ databases">
        <title>Genomics of Bifidobacteria.</title>
        <authorList>
            <person name="Ventura M."/>
            <person name="Milani C."/>
            <person name="Lugli G.A."/>
        </authorList>
    </citation>
    <scope>NUCLEOTIDE SEQUENCE [LARGE SCALE GENOMIC DNA]</scope>
    <source>
        <strain evidence="1 2">LMG 21775</strain>
    </source>
</reference>
<keyword evidence="2" id="KW-1185">Reference proteome</keyword>
<comment type="caution">
    <text evidence="1">The sequence shown here is derived from an EMBL/GenBank/DDBJ whole genome shotgun (WGS) entry which is preliminary data.</text>
</comment>
<organism evidence="1 2">
    <name type="scientific">Bifidobacterium psychraerophilum</name>
    <dbReference type="NCBI Taxonomy" id="218140"/>
    <lineage>
        <taxon>Bacteria</taxon>
        <taxon>Bacillati</taxon>
        <taxon>Actinomycetota</taxon>
        <taxon>Actinomycetes</taxon>
        <taxon>Bifidobacteriales</taxon>
        <taxon>Bifidobacteriaceae</taxon>
        <taxon>Bifidobacterium</taxon>
    </lineage>
</organism>